<dbReference type="InterPro" id="IPR051913">
    <property type="entry name" value="GH2_Domain-Containing"/>
</dbReference>
<proteinExistence type="inferred from homology"/>
<accession>A0A7W8H8X6</accession>
<protein>
    <recommendedName>
        <fullName evidence="2">Glycosyl hydrolases family 2 sugar binding domain-containing protein</fullName>
    </recommendedName>
</protein>
<dbReference type="Pfam" id="PF02837">
    <property type="entry name" value="Glyco_hydro_2_N"/>
    <property type="match status" value="1"/>
</dbReference>
<dbReference type="PANTHER" id="PTHR42732">
    <property type="entry name" value="BETA-GALACTOSIDASE"/>
    <property type="match status" value="1"/>
</dbReference>
<dbReference type="EMBL" id="JACHFW010000003">
    <property type="protein sequence ID" value="MBB5264059.1"/>
    <property type="molecule type" value="Genomic_DNA"/>
</dbReference>
<dbReference type="InterPro" id="IPR017853">
    <property type="entry name" value="GH"/>
</dbReference>
<dbReference type="InterPro" id="IPR006104">
    <property type="entry name" value="Glyco_hydro_2_N"/>
</dbReference>
<dbReference type="GO" id="GO:0005975">
    <property type="term" value="P:carbohydrate metabolic process"/>
    <property type="evidence" value="ECO:0007669"/>
    <property type="project" value="InterPro"/>
</dbReference>
<name>A0A7W8H8X6_9FIRM</name>
<evidence type="ECO:0000256" key="1">
    <source>
        <dbReference type="ARBA" id="ARBA00007401"/>
    </source>
</evidence>
<keyword evidence="4" id="KW-1185">Reference proteome</keyword>
<dbReference type="SUPFAM" id="SSF51445">
    <property type="entry name" value="(Trans)glycosidases"/>
    <property type="match status" value="1"/>
</dbReference>
<dbReference type="SUPFAM" id="SSF49785">
    <property type="entry name" value="Galactose-binding domain-like"/>
    <property type="match status" value="1"/>
</dbReference>
<organism evidence="3 4">
    <name type="scientific">Catenibacillus scindens</name>
    <dbReference type="NCBI Taxonomy" id="673271"/>
    <lineage>
        <taxon>Bacteria</taxon>
        <taxon>Bacillati</taxon>
        <taxon>Bacillota</taxon>
        <taxon>Clostridia</taxon>
        <taxon>Lachnospirales</taxon>
        <taxon>Lachnospiraceae</taxon>
        <taxon>Catenibacillus</taxon>
    </lineage>
</organism>
<comment type="caution">
    <text evidence="3">The sequence shown here is derived from an EMBL/GenBank/DDBJ whole genome shotgun (WGS) entry which is preliminary data.</text>
</comment>
<reference evidence="3 4" key="1">
    <citation type="submission" date="2020-08" db="EMBL/GenBank/DDBJ databases">
        <title>Genomic Encyclopedia of Type Strains, Phase IV (KMG-IV): sequencing the most valuable type-strain genomes for metagenomic binning, comparative biology and taxonomic classification.</title>
        <authorList>
            <person name="Goeker M."/>
        </authorList>
    </citation>
    <scope>NUCLEOTIDE SEQUENCE [LARGE SCALE GENOMIC DNA]</scope>
    <source>
        <strain evidence="3 4">DSM 106146</strain>
    </source>
</reference>
<dbReference type="InterPro" id="IPR036156">
    <property type="entry name" value="Beta-gal/glucu_dom_sf"/>
</dbReference>
<sequence>MNVKQMLGALPKKEKLRPLKPLETVWGENLDTNHVLEEYPRPQMMRGNYEILNGYWRYAITSSGKYPHKFDGLILVPFSPESPLSGVGRQLHPDEYLWYERTIDIENFKKGTCCLLHFEAVDQCAAVYINGHFAIKHAGGYLPFHVDLTPWLKPGKNHIRLTVRVQDFTDTSYHSRGKQKLAPSGMYYTAQSGIWQTVWMEMLPKHHITSVSFRTDYDRHQVTVNVGEYLAPSSPRIHIKVYEPLLAGGALSLWDHVDETALPVIDCEFGSRRFTLDIPDLKSWTPQTPYLYPAVITSGSDTVRCYFAMRCFSVEKDDTGIPRICLNHESVFLNGVLYQGYWPDGLYTPPADEALRYDLCKAKELGFNMIRVHAKIECRRWYYYCDTMGILVWQDMVNGGHPTSPVLLSYLPTLLCVPGPVKKAPLHEDSLIMRLLSRKNPGLAPNGKLEYVITGRTDPRGRQEFLRECIQTIGLLRIFPSIMTWVPFNEGWGQFDTELISELIHTADGERLIDSASGWFDHGLGDFKSVHNYFRKLMPIKDSRAYVLSEYGGYVYRIKKHCASTGSYGYRTFHAYSDFEQGFSRLMLREIRPLIKKGLCAAIYTQLTDVEEECNGLITYDRRVCKISHKTAKLLRKKIEK</sequence>
<dbReference type="SUPFAM" id="SSF49303">
    <property type="entry name" value="beta-Galactosidase/glucuronidase domain"/>
    <property type="match status" value="1"/>
</dbReference>
<gene>
    <name evidence="3" type="ORF">HNP82_001164</name>
</gene>
<evidence type="ECO:0000313" key="3">
    <source>
        <dbReference type="EMBL" id="MBB5264059.1"/>
    </source>
</evidence>
<dbReference type="RefSeq" id="WP_183772417.1">
    <property type="nucleotide sequence ID" value="NZ_JACHFW010000003.1"/>
</dbReference>
<dbReference type="Gene3D" id="3.20.20.80">
    <property type="entry name" value="Glycosidases"/>
    <property type="match status" value="1"/>
</dbReference>
<dbReference type="AlphaFoldDB" id="A0A7W8H8X6"/>
<dbReference type="GO" id="GO:0004553">
    <property type="term" value="F:hydrolase activity, hydrolyzing O-glycosyl compounds"/>
    <property type="evidence" value="ECO:0007669"/>
    <property type="project" value="InterPro"/>
</dbReference>
<evidence type="ECO:0000259" key="2">
    <source>
        <dbReference type="Pfam" id="PF02837"/>
    </source>
</evidence>
<dbReference type="Proteomes" id="UP000543642">
    <property type="component" value="Unassembled WGS sequence"/>
</dbReference>
<comment type="similarity">
    <text evidence="1">Belongs to the glycosyl hydrolase 2 family.</text>
</comment>
<dbReference type="Gene3D" id="2.60.120.260">
    <property type="entry name" value="Galactose-binding domain-like"/>
    <property type="match status" value="1"/>
</dbReference>
<dbReference type="PANTHER" id="PTHR42732:SF2">
    <property type="entry name" value="BETA-MANNOSIDASE"/>
    <property type="match status" value="1"/>
</dbReference>
<dbReference type="InterPro" id="IPR008979">
    <property type="entry name" value="Galactose-bd-like_sf"/>
</dbReference>
<evidence type="ECO:0000313" key="4">
    <source>
        <dbReference type="Proteomes" id="UP000543642"/>
    </source>
</evidence>
<feature type="domain" description="Glycosyl hydrolases family 2 sugar binding" evidence="2">
    <location>
        <begin position="97"/>
        <end position="185"/>
    </location>
</feature>